<reference evidence="1 2" key="1">
    <citation type="submission" date="2020-08" db="EMBL/GenBank/DDBJ databases">
        <title>Genomic Encyclopedia of Type Strains, Phase IV (KMG-IV): sequencing the most valuable type-strain genomes for metagenomic binning, comparative biology and taxonomic classification.</title>
        <authorList>
            <person name="Goeker M."/>
        </authorList>
    </citation>
    <scope>NUCLEOTIDE SEQUENCE [LARGE SCALE GENOMIC DNA]</scope>
    <source>
        <strain evidence="1 2">DSM 18233</strain>
    </source>
</reference>
<organism evidence="1 2">
    <name type="scientific">Silvimonas terrae</name>
    <dbReference type="NCBI Taxonomy" id="300266"/>
    <lineage>
        <taxon>Bacteria</taxon>
        <taxon>Pseudomonadati</taxon>
        <taxon>Pseudomonadota</taxon>
        <taxon>Betaproteobacteria</taxon>
        <taxon>Neisseriales</taxon>
        <taxon>Chitinibacteraceae</taxon>
        <taxon>Silvimonas</taxon>
    </lineage>
</organism>
<evidence type="ECO:0000313" key="1">
    <source>
        <dbReference type="EMBL" id="MBB5190085.1"/>
    </source>
</evidence>
<evidence type="ECO:0000313" key="2">
    <source>
        <dbReference type="Proteomes" id="UP000543030"/>
    </source>
</evidence>
<dbReference type="Proteomes" id="UP000543030">
    <property type="component" value="Unassembled WGS sequence"/>
</dbReference>
<name>A0A840R9Q1_9NEIS</name>
<dbReference type="AlphaFoldDB" id="A0A840R9Q1"/>
<dbReference type="EMBL" id="JACHHN010000001">
    <property type="protein sequence ID" value="MBB5190085.1"/>
    <property type="molecule type" value="Genomic_DNA"/>
</dbReference>
<proteinExistence type="predicted"/>
<sequence>MASHEELESIEAAAIERGANSSKRGQTVAINAHVALELVQMSRLYLFLESRARQIDFDGGNFGSWQIMGIPAYSNQVDRKYNYRTFAAAVLVEMKAEK</sequence>
<dbReference type="RefSeq" id="WP_184097744.1">
    <property type="nucleotide sequence ID" value="NZ_JACHHN010000001.1"/>
</dbReference>
<keyword evidence="2" id="KW-1185">Reference proteome</keyword>
<protein>
    <submittedName>
        <fullName evidence="1">Uncharacterized protein</fullName>
    </submittedName>
</protein>
<accession>A0A840R9Q1</accession>
<comment type="caution">
    <text evidence="1">The sequence shown here is derived from an EMBL/GenBank/DDBJ whole genome shotgun (WGS) entry which is preliminary data.</text>
</comment>
<gene>
    <name evidence="1" type="ORF">HNQ50_000795</name>
</gene>